<dbReference type="NCBIfam" id="TIGR02350">
    <property type="entry name" value="prok_dnaK"/>
    <property type="match status" value="1"/>
</dbReference>
<sequence length="639" mass="68885">MGKVIGIDLGTTNSCVAVMEGTQPKVIENSEGARTTPSIVAFTDDGERLVGQPAKRQAVTNPERTFFAIKRLIGRTYDDPMTQKDKGLVPYKIVRGDNGDAWVEADGKKYSPSQISAFTLQKMKETAESHLGQPVTQAVITVPAYFNDAQRQATKDAGRIAGLEVLRIINEPTAAALAYGLDKKKAGTIAVYDLGGGTFDVSILEIGDGVFEVKSTNGDTFLGGEDFDNRVVEYLTAEFKKEQGIDLTKDKLALQRLKEAAEKAKIELSSATQTEINLPYITADQTGPKHLALKLSRAKFESLVDDLVQRTIEPCRKALKDAGVSASEIDEVVLVGGMIRMPKIQEVVKSFFGKEPHKGVNPDEVVAIGAAVQAGVLQGDVKDVLLLDVTPLSLGIETLGGVFTRLIDRNTTIPTKKSQTFSTAEDNQNAVTIRVFQGEREMAADNKLLGQFDLVGIPPAPRGMPQIEVTFDIDANGIVNVTAKDKATNKEHQIRIQASGGLSDADIERMVKDAEANAEADKRRRELVEVKNQGESLVHSTEKSVKEYGDKVSAADKGTIETAITALKTALEGEDVETIKARTTDLMQASMKLGEAMYAASQSAGPEGAAAGEAGAEKKDDVIDADFQEVDEKDQKKRA</sequence>
<dbReference type="PROSITE" id="PS00297">
    <property type="entry name" value="HSP70_1"/>
    <property type="match status" value="1"/>
</dbReference>
<evidence type="ECO:0000256" key="1">
    <source>
        <dbReference type="ARBA" id="ARBA00007381"/>
    </source>
</evidence>
<dbReference type="PANTHER" id="PTHR19375">
    <property type="entry name" value="HEAT SHOCK PROTEIN 70KDA"/>
    <property type="match status" value="1"/>
</dbReference>
<evidence type="ECO:0000256" key="7">
    <source>
        <dbReference type="HAMAP-Rule" id="MF_00332"/>
    </source>
</evidence>
<dbReference type="InterPro" id="IPR029047">
    <property type="entry name" value="HSP70_peptide-bd_sf"/>
</dbReference>
<dbReference type="SUPFAM" id="SSF100934">
    <property type="entry name" value="Heat shock protein 70kD (HSP70), C-terminal subdomain"/>
    <property type="match status" value="1"/>
</dbReference>
<dbReference type="SUPFAM" id="SSF53067">
    <property type="entry name" value="Actin-like ATPase domain"/>
    <property type="match status" value="2"/>
</dbReference>
<evidence type="ECO:0000256" key="4">
    <source>
        <dbReference type="ARBA" id="ARBA00022741"/>
    </source>
</evidence>
<evidence type="ECO:0000256" key="2">
    <source>
        <dbReference type="ARBA" id="ARBA00014415"/>
    </source>
</evidence>
<feature type="compositionally biased region" description="Low complexity" evidence="10">
    <location>
        <begin position="599"/>
        <end position="614"/>
    </location>
</feature>
<name>A0ABU0HG50_9HYPH</name>
<organism evidence="11 12">
    <name type="scientific">Methylobacterium persicinum</name>
    <dbReference type="NCBI Taxonomy" id="374426"/>
    <lineage>
        <taxon>Bacteria</taxon>
        <taxon>Pseudomonadati</taxon>
        <taxon>Pseudomonadota</taxon>
        <taxon>Alphaproteobacteria</taxon>
        <taxon>Hyphomicrobiales</taxon>
        <taxon>Methylobacteriaceae</taxon>
        <taxon>Methylobacterium</taxon>
    </lineage>
</organism>
<dbReference type="Gene3D" id="3.90.640.10">
    <property type="entry name" value="Actin, Chain A, domain 4"/>
    <property type="match status" value="1"/>
</dbReference>
<feature type="region of interest" description="Disordered" evidence="10">
    <location>
        <begin position="599"/>
        <end position="639"/>
    </location>
</feature>
<keyword evidence="7" id="KW-0143">Chaperone</keyword>
<comment type="similarity">
    <text evidence="1 7 8">Belongs to the heat shock protein 70 family.</text>
</comment>
<comment type="induction">
    <text evidence="7">By stress conditions e.g. heat shock.</text>
</comment>
<dbReference type="Proteomes" id="UP001236369">
    <property type="component" value="Unassembled WGS sequence"/>
</dbReference>
<dbReference type="NCBIfam" id="NF001413">
    <property type="entry name" value="PRK00290.1"/>
    <property type="match status" value="1"/>
</dbReference>
<dbReference type="PROSITE" id="PS00329">
    <property type="entry name" value="HSP70_2"/>
    <property type="match status" value="1"/>
</dbReference>
<comment type="function">
    <text evidence="7">Acts as a chaperone.</text>
</comment>
<keyword evidence="4 7" id="KW-0547">Nucleotide-binding</keyword>
<gene>
    <name evidence="7" type="primary">dnaK</name>
    <name evidence="11" type="ORF">QO016_000771</name>
</gene>
<reference evidence="11 12" key="1">
    <citation type="submission" date="2023-07" db="EMBL/GenBank/DDBJ databases">
        <title>Genomic Encyclopedia of Type Strains, Phase IV (KMG-IV): sequencing the most valuable type-strain genomes for metagenomic binning, comparative biology and taxonomic classification.</title>
        <authorList>
            <person name="Goeker M."/>
        </authorList>
    </citation>
    <scope>NUCLEOTIDE SEQUENCE [LARGE SCALE GENOMIC DNA]</scope>
    <source>
        <strain evidence="11 12">DSM 19562</strain>
    </source>
</reference>
<dbReference type="PRINTS" id="PR00301">
    <property type="entry name" value="HEATSHOCK70"/>
</dbReference>
<accession>A0ABU0HG50</accession>
<evidence type="ECO:0000256" key="10">
    <source>
        <dbReference type="SAM" id="MobiDB-lite"/>
    </source>
</evidence>
<comment type="caution">
    <text evidence="11">The sequence shown here is derived from an EMBL/GenBank/DDBJ whole genome shotgun (WGS) entry which is preliminary data.</text>
</comment>
<keyword evidence="12" id="KW-1185">Reference proteome</keyword>
<dbReference type="InterPro" id="IPR043129">
    <property type="entry name" value="ATPase_NBD"/>
</dbReference>
<feature type="compositionally biased region" description="Acidic residues" evidence="10">
    <location>
        <begin position="623"/>
        <end position="632"/>
    </location>
</feature>
<proteinExistence type="evidence at transcript level"/>
<dbReference type="Gene3D" id="2.60.34.10">
    <property type="entry name" value="Substrate Binding Domain Of DNAk, Chain A, domain 1"/>
    <property type="match status" value="1"/>
</dbReference>
<feature type="coiled-coil region" evidence="9">
    <location>
        <begin position="247"/>
        <end position="274"/>
    </location>
</feature>
<dbReference type="Gene3D" id="1.20.1270.10">
    <property type="match status" value="1"/>
</dbReference>
<keyword evidence="3 7" id="KW-0597">Phosphoprotein</keyword>
<evidence type="ECO:0000313" key="11">
    <source>
        <dbReference type="EMBL" id="MDQ0441294.1"/>
    </source>
</evidence>
<dbReference type="InterPro" id="IPR018181">
    <property type="entry name" value="Heat_shock_70_CS"/>
</dbReference>
<dbReference type="CDD" id="cd11733">
    <property type="entry name" value="ASKHA_NBD_HSP70_HSPA9"/>
    <property type="match status" value="1"/>
</dbReference>
<evidence type="ECO:0000256" key="8">
    <source>
        <dbReference type="RuleBase" id="RU003322"/>
    </source>
</evidence>
<dbReference type="InterPro" id="IPR013126">
    <property type="entry name" value="Hsp_70_fam"/>
</dbReference>
<dbReference type="InterPro" id="IPR029048">
    <property type="entry name" value="HSP70_C_sf"/>
</dbReference>
<dbReference type="InterPro" id="IPR012725">
    <property type="entry name" value="Chaperone_DnaK"/>
</dbReference>
<evidence type="ECO:0000256" key="5">
    <source>
        <dbReference type="ARBA" id="ARBA00022840"/>
    </source>
</evidence>
<dbReference type="Pfam" id="PF00012">
    <property type="entry name" value="HSP70"/>
    <property type="match status" value="1"/>
</dbReference>
<dbReference type="NCBIfam" id="NF003520">
    <property type="entry name" value="PRK05183.1"/>
    <property type="match status" value="1"/>
</dbReference>
<keyword evidence="9" id="KW-0175">Coiled coil</keyword>
<dbReference type="Gene3D" id="3.30.420.40">
    <property type="match status" value="2"/>
</dbReference>
<evidence type="ECO:0000313" key="12">
    <source>
        <dbReference type="Proteomes" id="UP001236369"/>
    </source>
</evidence>
<protein>
    <recommendedName>
        <fullName evidence="2 7">Chaperone protein DnaK</fullName>
    </recommendedName>
    <alternativeName>
        <fullName evidence="7">HSP70</fullName>
    </alternativeName>
    <alternativeName>
        <fullName evidence="7">Heat shock 70 kDa protein</fullName>
    </alternativeName>
    <alternativeName>
        <fullName evidence="7">Heat shock protein 70</fullName>
    </alternativeName>
</protein>
<dbReference type="RefSeq" id="WP_238247418.1">
    <property type="nucleotide sequence ID" value="NZ_BPQX01000010.1"/>
</dbReference>
<feature type="modified residue" description="Phosphothreonine; by autocatalysis" evidence="7">
    <location>
        <position position="198"/>
    </location>
</feature>
<keyword evidence="5 7" id="KW-0067">ATP-binding</keyword>
<dbReference type="HAMAP" id="MF_00332">
    <property type="entry name" value="DnaK"/>
    <property type="match status" value="1"/>
</dbReference>
<dbReference type="EMBL" id="JAUSVV010000001">
    <property type="protein sequence ID" value="MDQ0441294.1"/>
    <property type="molecule type" value="Genomic_DNA"/>
</dbReference>
<evidence type="ECO:0000256" key="9">
    <source>
        <dbReference type="SAM" id="Coils"/>
    </source>
</evidence>
<evidence type="ECO:0000256" key="3">
    <source>
        <dbReference type="ARBA" id="ARBA00022553"/>
    </source>
</evidence>
<keyword evidence="6 7" id="KW-0346">Stress response</keyword>
<evidence type="ECO:0000256" key="6">
    <source>
        <dbReference type="ARBA" id="ARBA00023016"/>
    </source>
</evidence>
<dbReference type="SUPFAM" id="SSF100920">
    <property type="entry name" value="Heat shock protein 70kD (HSP70), peptide-binding domain"/>
    <property type="match status" value="1"/>
</dbReference>